<dbReference type="AlphaFoldDB" id="A7I5A6"/>
<gene>
    <name evidence="2" type="ordered locus">Mboo_0397</name>
</gene>
<dbReference type="EMBL" id="CP000780">
    <property type="protein sequence ID" value="ABS54917.1"/>
    <property type="molecule type" value="Genomic_DNA"/>
</dbReference>
<dbReference type="HOGENOM" id="CLU_2597674_0_0_2"/>
<evidence type="ECO:0000313" key="3">
    <source>
        <dbReference type="Proteomes" id="UP000002408"/>
    </source>
</evidence>
<protein>
    <submittedName>
        <fullName evidence="2">Uncharacterized protein</fullName>
    </submittedName>
</protein>
<accession>A7I5A6</accession>
<evidence type="ECO:0000313" key="2">
    <source>
        <dbReference type="EMBL" id="ABS54917.1"/>
    </source>
</evidence>
<dbReference type="KEGG" id="mbn:Mboo_0397"/>
<organism evidence="2 3">
    <name type="scientific">Methanoregula boonei (strain DSM 21154 / JCM 14090 / 6A8)</name>
    <dbReference type="NCBI Taxonomy" id="456442"/>
    <lineage>
        <taxon>Archaea</taxon>
        <taxon>Methanobacteriati</taxon>
        <taxon>Methanobacteriota</taxon>
        <taxon>Stenosarchaea group</taxon>
        <taxon>Methanomicrobia</taxon>
        <taxon>Methanomicrobiales</taxon>
        <taxon>Methanoregulaceae</taxon>
        <taxon>Methanoregula</taxon>
    </lineage>
</organism>
<feature type="region of interest" description="Disordered" evidence="1">
    <location>
        <begin position="36"/>
        <end position="66"/>
    </location>
</feature>
<proteinExistence type="predicted"/>
<evidence type="ECO:0000256" key="1">
    <source>
        <dbReference type="SAM" id="MobiDB-lite"/>
    </source>
</evidence>
<keyword evidence="3" id="KW-1185">Reference proteome</keyword>
<reference evidence="3" key="1">
    <citation type="journal article" date="2015" name="Microbiology">
        <title>Genome of Methanoregula boonei 6A8 reveals adaptations to oligotrophic peatland environments.</title>
        <authorList>
            <person name="Braeuer S."/>
            <person name="Cadillo-Quiroz H."/>
            <person name="Kyrpides N."/>
            <person name="Woyke T."/>
            <person name="Goodwin L."/>
            <person name="Detter C."/>
            <person name="Podell S."/>
            <person name="Yavitt J.B."/>
            <person name="Zinder S.H."/>
        </authorList>
    </citation>
    <scope>NUCLEOTIDE SEQUENCE [LARGE SCALE GENOMIC DNA]</scope>
    <source>
        <strain evidence="3">DSM 21154 / JCM 14090 / 6A8</strain>
    </source>
</reference>
<name>A7I5A6_METB6</name>
<dbReference type="Proteomes" id="UP000002408">
    <property type="component" value="Chromosome"/>
</dbReference>
<sequence length="79" mass="8501">MGSTKNPFEMRSGQEMAFMRSVKIVRLQKYGRSGLILESGETEPDTGSDGIQKGSSGLNPGPDLGRWYEGYTAVEEGGA</sequence>